<sequence>MDVMERSPRKTDEKIIDISGLTKNIFQGFAIFGAAFGTYLTFLEQSPDNAALARTMGLTIIFIANMLLVHVNSSESEFAVQSILRLRGDKVIAAVNIGVIVSLIIMLYTPIAEGLKLAPLNWQQIVLAVGVACASVLWYEFVKLARFFRSKAQL</sequence>
<evidence type="ECO:0000256" key="1">
    <source>
        <dbReference type="SAM" id="Phobius"/>
    </source>
</evidence>
<reference evidence="3" key="1">
    <citation type="submission" date="2019-08" db="EMBL/GenBank/DDBJ databases">
        <authorList>
            <person name="Kucharzyk K."/>
            <person name="Murdoch R.W."/>
            <person name="Higgins S."/>
            <person name="Loffler F."/>
        </authorList>
    </citation>
    <scope>NUCLEOTIDE SEQUENCE</scope>
</reference>
<keyword evidence="1" id="KW-0472">Membrane</keyword>
<feature type="transmembrane region" description="Helical" evidence="1">
    <location>
        <begin position="91"/>
        <end position="110"/>
    </location>
</feature>
<feature type="transmembrane region" description="Helical" evidence="1">
    <location>
        <begin position="21"/>
        <end position="40"/>
    </location>
</feature>
<dbReference type="SUPFAM" id="SSF81665">
    <property type="entry name" value="Calcium ATPase, transmembrane domain M"/>
    <property type="match status" value="1"/>
</dbReference>
<dbReference type="Gene3D" id="1.20.1110.10">
    <property type="entry name" value="Calcium-transporting ATPase, transmembrane domain"/>
    <property type="match status" value="1"/>
</dbReference>
<protein>
    <recommendedName>
        <fullName evidence="2">Cation-transporting P-type ATPase C-terminal domain-containing protein</fullName>
    </recommendedName>
</protein>
<dbReference type="EMBL" id="VSSQ01078365">
    <property type="protein sequence ID" value="MPN28182.1"/>
    <property type="molecule type" value="Genomic_DNA"/>
</dbReference>
<feature type="domain" description="Cation-transporting P-type ATPase C-terminal" evidence="2">
    <location>
        <begin position="2"/>
        <end position="144"/>
    </location>
</feature>
<feature type="transmembrane region" description="Helical" evidence="1">
    <location>
        <begin position="122"/>
        <end position="141"/>
    </location>
</feature>
<keyword evidence="1" id="KW-1133">Transmembrane helix</keyword>
<dbReference type="Pfam" id="PF00689">
    <property type="entry name" value="Cation_ATPase_C"/>
    <property type="match status" value="1"/>
</dbReference>
<evidence type="ECO:0000259" key="2">
    <source>
        <dbReference type="Pfam" id="PF00689"/>
    </source>
</evidence>
<dbReference type="AlphaFoldDB" id="A0A645GQH8"/>
<name>A0A645GQH8_9ZZZZ</name>
<evidence type="ECO:0000313" key="3">
    <source>
        <dbReference type="EMBL" id="MPN28182.1"/>
    </source>
</evidence>
<accession>A0A645GQH8</accession>
<feature type="transmembrane region" description="Helical" evidence="1">
    <location>
        <begin position="52"/>
        <end position="71"/>
    </location>
</feature>
<comment type="caution">
    <text evidence="3">The sequence shown here is derived from an EMBL/GenBank/DDBJ whole genome shotgun (WGS) entry which is preliminary data.</text>
</comment>
<dbReference type="InterPro" id="IPR006068">
    <property type="entry name" value="ATPase_P-typ_cation-transptr_C"/>
</dbReference>
<proteinExistence type="predicted"/>
<keyword evidence="1" id="KW-0812">Transmembrane</keyword>
<gene>
    <name evidence="3" type="ORF">SDC9_175621</name>
</gene>
<organism evidence="3">
    <name type="scientific">bioreactor metagenome</name>
    <dbReference type="NCBI Taxonomy" id="1076179"/>
    <lineage>
        <taxon>unclassified sequences</taxon>
        <taxon>metagenomes</taxon>
        <taxon>ecological metagenomes</taxon>
    </lineage>
</organism>
<dbReference type="InterPro" id="IPR023298">
    <property type="entry name" value="ATPase_P-typ_TM_dom_sf"/>
</dbReference>